<comment type="subcellular location">
    <subcellularLocation>
        <location evidence="1">Membrane</location>
        <topology evidence="1">Multi-pass membrane protein</topology>
    </subcellularLocation>
</comment>
<feature type="transmembrane region" description="Helical" evidence="5">
    <location>
        <begin position="103"/>
        <end position="123"/>
    </location>
</feature>
<feature type="transmembrane region" description="Helical" evidence="5">
    <location>
        <begin position="236"/>
        <end position="256"/>
    </location>
</feature>
<dbReference type="PANTHER" id="PTHR31465:SF1">
    <property type="entry name" value="PROTEIN RTA1-RELATED"/>
    <property type="match status" value="1"/>
</dbReference>
<feature type="transmembrane region" description="Helical" evidence="5">
    <location>
        <begin position="38"/>
        <end position="60"/>
    </location>
</feature>
<evidence type="ECO:0000256" key="1">
    <source>
        <dbReference type="ARBA" id="ARBA00004141"/>
    </source>
</evidence>
<keyword evidence="6" id="KW-0732">Signal</keyword>
<feature type="transmembrane region" description="Helical" evidence="5">
    <location>
        <begin position="186"/>
        <end position="205"/>
    </location>
</feature>
<keyword evidence="3 5" id="KW-1133">Transmembrane helix</keyword>
<dbReference type="EMBL" id="JACAZE010000001">
    <property type="protein sequence ID" value="KAF7322338.1"/>
    <property type="molecule type" value="Genomic_DNA"/>
</dbReference>
<dbReference type="PANTHER" id="PTHR31465">
    <property type="entry name" value="PROTEIN RTA1-RELATED"/>
    <property type="match status" value="1"/>
</dbReference>
<feature type="signal peptide" evidence="6">
    <location>
        <begin position="1"/>
        <end position="19"/>
    </location>
</feature>
<dbReference type="AlphaFoldDB" id="A0A8H6WPH4"/>
<dbReference type="OrthoDB" id="3358017at2759"/>
<evidence type="ECO:0000256" key="2">
    <source>
        <dbReference type="ARBA" id="ARBA00022692"/>
    </source>
</evidence>
<proteinExistence type="predicted"/>
<organism evidence="7 8">
    <name type="scientific">Mycena chlorophos</name>
    <name type="common">Agaric fungus</name>
    <name type="synonym">Agaricus chlorophos</name>
    <dbReference type="NCBI Taxonomy" id="658473"/>
    <lineage>
        <taxon>Eukaryota</taxon>
        <taxon>Fungi</taxon>
        <taxon>Dikarya</taxon>
        <taxon>Basidiomycota</taxon>
        <taxon>Agaricomycotina</taxon>
        <taxon>Agaricomycetes</taxon>
        <taxon>Agaricomycetidae</taxon>
        <taxon>Agaricales</taxon>
        <taxon>Marasmiineae</taxon>
        <taxon>Mycenaceae</taxon>
        <taxon>Mycena</taxon>
    </lineage>
</organism>
<gene>
    <name evidence="7" type="ORF">HMN09_00011500</name>
</gene>
<evidence type="ECO:0000256" key="4">
    <source>
        <dbReference type="ARBA" id="ARBA00023136"/>
    </source>
</evidence>
<feature type="transmembrane region" description="Helical" evidence="5">
    <location>
        <begin position="276"/>
        <end position="297"/>
    </location>
</feature>
<keyword evidence="2 5" id="KW-0812">Transmembrane</keyword>
<feature type="transmembrane region" description="Helical" evidence="5">
    <location>
        <begin position="67"/>
        <end position="88"/>
    </location>
</feature>
<dbReference type="GO" id="GO:0016020">
    <property type="term" value="C:membrane"/>
    <property type="evidence" value="ECO:0007669"/>
    <property type="project" value="UniProtKB-SubCell"/>
</dbReference>
<accession>A0A8H6WPH4</accession>
<comment type="caution">
    <text evidence="7">The sequence shown here is derived from an EMBL/GenBank/DDBJ whole genome shotgun (WGS) entry which is preliminary data.</text>
</comment>
<feature type="chain" id="PRO_5034537491" description="RTA1 like protein" evidence="6">
    <location>
        <begin position="20"/>
        <end position="322"/>
    </location>
</feature>
<dbReference type="InterPro" id="IPR007568">
    <property type="entry name" value="RTA1"/>
</dbReference>
<dbReference type="Pfam" id="PF04479">
    <property type="entry name" value="RTA1"/>
    <property type="match status" value="1"/>
</dbReference>
<feature type="transmembrane region" description="Helical" evidence="5">
    <location>
        <begin position="143"/>
        <end position="166"/>
    </location>
</feature>
<dbReference type="Proteomes" id="UP000613580">
    <property type="component" value="Unassembled WGS sequence"/>
</dbReference>
<evidence type="ECO:0000256" key="6">
    <source>
        <dbReference type="SAM" id="SignalP"/>
    </source>
</evidence>
<evidence type="ECO:0000256" key="3">
    <source>
        <dbReference type="ARBA" id="ARBA00022989"/>
    </source>
</evidence>
<evidence type="ECO:0000256" key="5">
    <source>
        <dbReference type="SAM" id="Phobius"/>
    </source>
</evidence>
<evidence type="ECO:0000313" key="7">
    <source>
        <dbReference type="EMBL" id="KAF7322338.1"/>
    </source>
</evidence>
<reference evidence="7" key="1">
    <citation type="submission" date="2020-05" db="EMBL/GenBank/DDBJ databases">
        <title>Mycena genomes resolve the evolution of fungal bioluminescence.</title>
        <authorList>
            <person name="Tsai I.J."/>
        </authorList>
    </citation>
    <scope>NUCLEOTIDE SEQUENCE</scope>
    <source>
        <strain evidence="7">110903Hualien_Pintung</strain>
    </source>
</reference>
<evidence type="ECO:0000313" key="8">
    <source>
        <dbReference type="Proteomes" id="UP000613580"/>
    </source>
</evidence>
<name>A0A8H6WPH4_MYCCL</name>
<keyword evidence="8" id="KW-1185">Reference proteome</keyword>
<keyword evidence="4 5" id="KW-0472">Membrane</keyword>
<evidence type="ECO:0008006" key="9">
    <source>
        <dbReference type="Google" id="ProtNLM"/>
    </source>
</evidence>
<protein>
    <recommendedName>
        <fullName evidence="9">RTA1 like protein</fullName>
    </recommendedName>
</protein>
<sequence>MSKSLLFLVLTALCAAAFAAETATNGEVIIGGYVPKKSLSFIALVLYGISALVMWIQFFVVTPRRKFILWLTCGMTAMAVGFALRILFSNDPTSEGKYIEMDLFILLSPCLFLANNYMILSHLGRVFPPEVVERSLIVRQSRIVKIFVWSDVTTFLLQSAGGSLTVSKNANTAKLGNTARSLIGEIGIILQAVSYSLFTVVFLAFGSRIRKNFPDLWNIQTQKPFRVLSRQPIEDWRILFFTVCITCIGILIRSIFRIVEFVGGYHGRVQTHEGYFYVLDALPLWISMTLYCFVWPIRAFNRPQLTQSPSVMELAGKQYAGV</sequence>